<keyword evidence="1" id="KW-0880">Kelch repeat</keyword>
<feature type="region of interest" description="Disordered" evidence="5">
    <location>
        <begin position="652"/>
        <end position="673"/>
    </location>
</feature>
<accession>A0A0L0H5J3</accession>
<dbReference type="SUPFAM" id="SSF50044">
    <property type="entry name" value="SH3-domain"/>
    <property type="match status" value="1"/>
</dbReference>
<feature type="transmembrane region" description="Helical" evidence="6">
    <location>
        <begin position="600"/>
        <end position="622"/>
    </location>
</feature>
<dbReference type="Pfam" id="PF14604">
    <property type="entry name" value="SH3_9"/>
    <property type="match status" value="1"/>
</dbReference>
<dbReference type="VEuPathDB" id="FungiDB:SPPG_08388"/>
<protein>
    <recommendedName>
        <fullName evidence="8">SH3 domain-containing protein</fullName>
    </recommendedName>
</protein>
<name>A0A0L0H5J3_SPIPD</name>
<dbReference type="InParanoid" id="A0A0L0H5J3"/>
<keyword evidence="6" id="KW-0472">Membrane</keyword>
<feature type="compositionally biased region" description="Polar residues" evidence="5">
    <location>
        <begin position="366"/>
        <end position="394"/>
    </location>
</feature>
<proteinExistence type="predicted"/>
<keyword evidence="2 4" id="KW-0728">SH3 domain</keyword>
<keyword evidence="3" id="KW-0677">Repeat</keyword>
<evidence type="ECO:0000313" key="9">
    <source>
        <dbReference type="EMBL" id="KNC96234.1"/>
    </source>
</evidence>
<dbReference type="Proteomes" id="UP000053201">
    <property type="component" value="Unassembled WGS sequence"/>
</dbReference>
<keyword evidence="6" id="KW-0812">Transmembrane</keyword>
<dbReference type="AlphaFoldDB" id="A0A0L0H5J3"/>
<dbReference type="EMBL" id="KQ257470">
    <property type="protein sequence ID" value="KNC96234.1"/>
    <property type="molecule type" value="Genomic_DNA"/>
</dbReference>
<sequence length="1018" mass="108259">MLPFTSHPLPRLVALLVLAALQASGVVAQAIPWRDHHSAFAGPKGVYFVGGRTDASQPPYVLSANGPTVPRPQQNAQWRADPSIYFLSAATASASNLSSNLPPLFGHSCAAVEGQEVAYCTGGFRSNIGSPFPADESIWKYDMGNGNMTRLPVRLPTLNSGPTGIPAVRGFHASVVMDDAIYMFGGLGCLYCGFVPAYGAAQTIRYDLKTGNATFVPIVGDNGPSELIGTCAVKVPGNRVLLIGGAQSRPTVSALSDQVWLFDPSSTSRTFEPLRNFTGIAPSPRWGVTCAKAPNSNIVYIQGGCDPNGTEPSDPALYTLDLSTYTWGMLGAPGTGPGARCFAAGALLNDFFIVHGGQRSRAEVGRQQSAPATTQTSPPRTTVSAVPTSSSRNGQGAASSSRSPPSPTGAPTQSPETSDWPFGFPPMRDWENGENQQWPDGFPPMRDWEGGQNAPVPWRPQFGPQGMPRVVVESEPGGPAPGEDDDWAWRKPEWWPNGLDFPYGGPDRQQHLRRSHIRKRHVRSWYRRQLSTQPMRGMDDNGIYAFDTKHLTWTAPATLLQNVAPAPPAGPSPPVVQVPTSDPIATGQGESSAQATRTKVIVGVLLGTMVAIALAVGSLLVYCRRNRNKRSYASLTQEARRSGSLRVYRVRSQEAPPKPGTSEAASTPTIPGGRFLDPKRNVVIPLLAPIPVDGGSLGEGPWAAQAGSTAASSTVPMSSEQGSRVGDLQALQRGLGDISRLQLENAQVESTALPLRQESIFRKRKPQEMLQAGASSQPVAHSASAAVTAAVTGALMGSSSHGSIPPPSTPENLQNVPMGREADMQSPTSSGSGGYVLEQQMRYIVVYPHFPRMPDEVELRPGDEVAVRKIYKDGWCRGTNLHTGQSGCFPILAVEESDVYEGHEGVEYWDASYYGIPDPPSDSQSLKGDGASGGGLSLNSVLLGGGDRGYGSFASEGQEEGGDEKAGDEGEGAGFPGTSHETLLGGTEAYGYGYGYGEDQILHLPHESRQKEEKQQLL</sequence>
<keyword evidence="7" id="KW-0732">Signal</keyword>
<keyword evidence="6" id="KW-1133">Transmembrane helix</keyword>
<feature type="region of interest" description="Disordered" evidence="5">
    <location>
        <begin position="796"/>
        <end position="832"/>
    </location>
</feature>
<dbReference type="PROSITE" id="PS50002">
    <property type="entry name" value="SH3"/>
    <property type="match status" value="1"/>
</dbReference>
<feature type="signal peptide" evidence="7">
    <location>
        <begin position="1"/>
        <end position="28"/>
    </location>
</feature>
<evidence type="ECO:0000256" key="2">
    <source>
        <dbReference type="ARBA" id="ARBA00022443"/>
    </source>
</evidence>
<evidence type="ECO:0000256" key="7">
    <source>
        <dbReference type="SAM" id="SignalP"/>
    </source>
</evidence>
<dbReference type="PANTHER" id="PTHR46093">
    <property type="entry name" value="ACYL-COA-BINDING DOMAIN-CONTAINING PROTEIN 5"/>
    <property type="match status" value="1"/>
</dbReference>
<feature type="region of interest" description="Disordered" evidence="5">
    <location>
        <begin position="362"/>
        <end position="436"/>
    </location>
</feature>
<feature type="domain" description="SH3" evidence="8">
    <location>
        <begin position="838"/>
        <end position="899"/>
    </location>
</feature>
<dbReference type="PANTHER" id="PTHR46093:SF18">
    <property type="entry name" value="FIBRONECTIN TYPE-III DOMAIN-CONTAINING PROTEIN"/>
    <property type="match status" value="1"/>
</dbReference>
<evidence type="ECO:0000313" key="10">
    <source>
        <dbReference type="Proteomes" id="UP000053201"/>
    </source>
</evidence>
<dbReference type="InterPro" id="IPR001452">
    <property type="entry name" value="SH3_domain"/>
</dbReference>
<dbReference type="Gene3D" id="2.120.10.80">
    <property type="entry name" value="Kelch-type beta propeller"/>
    <property type="match status" value="2"/>
</dbReference>
<organism evidence="9 10">
    <name type="scientific">Spizellomyces punctatus (strain DAOM BR117)</name>
    <dbReference type="NCBI Taxonomy" id="645134"/>
    <lineage>
        <taxon>Eukaryota</taxon>
        <taxon>Fungi</taxon>
        <taxon>Fungi incertae sedis</taxon>
        <taxon>Chytridiomycota</taxon>
        <taxon>Chytridiomycota incertae sedis</taxon>
        <taxon>Chytridiomycetes</taxon>
        <taxon>Spizellomycetales</taxon>
        <taxon>Spizellomycetaceae</taxon>
        <taxon>Spizellomyces</taxon>
    </lineage>
</organism>
<evidence type="ECO:0000256" key="3">
    <source>
        <dbReference type="ARBA" id="ARBA00022737"/>
    </source>
</evidence>
<dbReference type="InterPro" id="IPR015915">
    <property type="entry name" value="Kelch-typ_b-propeller"/>
</dbReference>
<evidence type="ECO:0000256" key="1">
    <source>
        <dbReference type="ARBA" id="ARBA00022441"/>
    </source>
</evidence>
<reference evidence="9 10" key="1">
    <citation type="submission" date="2009-08" db="EMBL/GenBank/DDBJ databases">
        <title>The Genome Sequence of Spizellomyces punctatus strain DAOM BR117.</title>
        <authorList>
            <consortium name="The Broad Institute Genome Sequencing Platform"/>
            <person name="Russ C."/>
            <person name="Cuomo C."/>
            <person name="Shea T."/>
            <person name="Young S.K."/>
            <person name="Zeng Q."/>
            <person name="Koehrsen M."/>
            <person name="Haas B."/>
            <person name="Borodovsky M."/>
            <person name="Guigo R."/>
            <person name="Alvarado L."/>
            <person name="Berlin A."/>
            <person name="Bochicchio J."/>
            <person name="Borenstein D."/>
            <person name="Chapman S."/>
            <person name="Chen Z."/>
            <person name="Engels R."/>
            <person name="Freedman E."/>
            <person name="Gellesch M."/>
            <person name="Goldberg J."/>
            <person name="Griggs A."/>
            <person name="Gujja S."/>
            <person name="Heiman D."/>
            <person name="Hepburn T."/>
            <person name="Howarth C."/>
            <person name="Jen D."/>
            <person name="Larson L."/>
            <person name="Lewis B."/>
            <person name="Mehta T."/>
            <person name="Park D."/>
            <person name="Pearson M."/>
            <person name="Roberts A."/>
            <person name="Saif S."/>
            <person name="Shenoy N."/>
            <person name="Sisk P."/>
            <person name="Stolte C."/>
            <person name="Sykes S."/>
            <person name="Thomson T."/>
            <person name="Walk T."/>
            <person name="White J."/>
            <person name="Yandava C."/>
            <person name="Burger G."/>
            <person name="Gray M.W."/>
            <person name="Holland P.W.H."/>
            <person name="King N."/>
            <person name="Lang F.B.F."/>
            <person name="Roger A.J."/>
            <person name="Ruiz-Trillo I."/>
            <person name="Lander E."/>
            <person name="Nusbaum C."/>
        </authorList>
    </citation>
    <scope>NUCLEOTIDE SEQUENCE [LARGE SCALE GENOMIC DNA]</scope>
    <source>
        <strain evidence="9 10">DAOM BR117</strain>
    </source>
</reference>
<dbReference type="SMART" id="SM00326">
    <property type="entry name" value="SH3"/>
    <property type="match status" value="1"/>
</dbReference>
<feature type="chain" id="PRO_5005539841" description="SH3 domain-containing protein" evidence="7">
    <location>
        <begin position="29"/>
        <end position="1018"/>
    </location>
</feature>
<dbReference type="Gene3D" id="2.30.30.40">
    <property type="entry name" value="SH3 Domains"/>
    <property type="match status" value="1"/>
</dbReference>
<feature type="region of interest" description="Disordered" evidence="5">
    <location>
        <begin position="949"/>
        <end position="989"/>
    </location>
</feature>
<evidence type="ECO:0000256" key="4">
    <source>
        <dbReference type="PROSITE-ProRule" id="PRU00192"/>
    </source>
</evidence>
<evidence type="ECO:0000256" key="5">
    <source>
        <dbReference type="SAM" id="MobiDB-lite"/>
    </source>
</evidence>
<dbReference type="SUPFAM" id="SSF117281">
    <property type="entry name" value="Kelch motif"/>
    <property type="match status" value="1"/>
</dbReference>
<dbReference type="GeneID" id="27691556"/>
<dbReference type="STRING" id="645134.A0A0L0H5J3"/>
<dbReference type="InterPro" id="IPR036028">
    <property type="entry name" value="SH3-like_dom_sf"/>
</dbReference>
<keyword evidence="10" id="KW-1185">Reference proteome</keyword>
<gene>
    <name evidence="9" type="ORF">SPPG_08388</name>
</gene>
<dbReference type="OrthoDB" id="2127272at2759"/>
<evidence type="ECO:0000256" key="6">
    <source>
        <dbReference type="SAM" id="Phobius"/>
    </source>
</evidence>
<evidence type="ECO:0000259" key="8">
    <source>
        <dbReference type="PROSITE" id="PS50002"/>
    </source>
</evidence>
<dbReference type="RefSeq" id="XP_016604274.1">
    <property type="nucleotide sequence ID" value="XM_016756546.1"/>
</dbReference>